<evidence type="ECO:0000256" key="1">
    <source>
        <dbReference type="ARBA" id="ARBA00004170"/>
    </source>
</evidence>
<dbReference type="PANTHER" id="PTHR22814:SF351">
    <property type="entry name" value="HEAVY METAL-ASSOCIATED ISOPRENYLATED PLANT PROTEIN 28"/>
    <property type="match status" value="1"/>
</dbReference>
<dbReference type="InterPro" id="IPR006121">
    <property type="entry name" value="HMA_dom"/>
</dbReference>
<dbReference type="SUPFAM" id="SSF55008">
    <property type="entry name" value="HMA, heavy metal-associated domain"/>
    <property type="match status" value="1"/>
</dbReference>
<evidence type="ECO:0000259" key="4">
    <source>
        <dbReference type="PROSITE" id="PS50846"/>
    </source>
</evidence>
<dbReference type="GO" id="GO:0009626">
    <property type="term" value="P:plant-type hypersensitive response"/>
    <property type="evidence" value="ECO:0007669"/>
    <property type="project" value="UniProtKB-KW"/>
</dbReference>
<accession>A0AA38TZY3</accession>
<dbReference type="PROSITE" id="PS50846">
    <property type="entry name" value="HMA_2"/>
    <property type="match status" value="1"/>
</dbReference>
<evidence type="ECO:0000313" key="5">
    <source>
        <dbReference type="EMBL" id="KAJ9560682.1"/>
    </source>
</evidence>
<feature type="compositionally biased region" description="Basic and acidic residues" evidence="3">
    <location>
        <begin position="200"/>
        <end position="216"/>
    </location>
</feature>
<sequence length="216" mass="23911">MAIIELQVHVDCPGCENKIRKSLQKLKGVENVEIDMALQKVTVTGYADEKKVLKTVRKTGRRAEIWSVPYNPEIRSHNYNVNQYAQQQQNGNGNGGSAAANAGPTATFYTRQPSSASSYNYYKHGYDNHQSYNPIQSSGLIGHQTGAAFSDENTNAACNIICHMTQWKNQQNCALDIHKKAQLWLEPGPSELEAQSGHGFKADQTETLKVDAKNPT</sequence>
<dbReference type="Proteomes" id="UP001172457">
    <property type="component" value="Chromosome 2"/>
</dbReference>
<dbReference type="GO" id="GO:0046872">
    <property type="term" value="F:metal ion binding"/>
    <property type="evidence" value="ECO:0007669"/>
    <property type="project" value="UniProtKB-KW"/>
</dbReference>
<dbReference type="InterPro" id="IPR036163">
    <property type="entry name" value="HMA_dom_sf"/>
</dbReference>
<dbReference type="Gene3D" id="3.30.70.100">
    <property type="match status" value="1"/>
</dbReference>
<proteinExistence type="predicted"/>
<dbReference type="Pfam" id="PF00403">
    <property type="entry name" value="HMA"/>
    <property type="match status" value="1"/>
</dbReference>
<keyword evidence="6" id="KW-1185">Reference proteome</keyword>
<reference evidence="5" key="1">
    <citation type="submission" date="2023-03" db="EMBL/GenBank/DDBJ databases">
        <title>Chromosome-scale reference genome and RAD-based genetic map of yellow starthistle (Centaurea solstitialis) reveal putative structural variation and QTLs associated with invader traits.</title>
        <authorList>
            <person name="Reatini B."/>
            <person name="Cang F.A."/>
            <person name="Jiang Q."/>
            <person name="Mckibben M.T.W."/>
            <person name="Barker M.S."/>
            <person name="Rieseberg L.H."/>
            <person name="Dlugosch K.M."/>
        </authorList>
    </citation>
    <scope>NUCLEOTIDE SEQUENCE</scope>
    <source>
        <strain evidence="5">CAN-66</strain>
        <tissue evidence="5">Leaf</tissue>
    </source>
</reference>
<dbReference type="GO" id="GO:0016020">
    <property type="term" value="C:membrane"/>
    <property type="evidence" value="ECO:0007669"/>
    <property type="project" value="UniProtKB-SubCell"/>
</dbReference>
<comment type="caution">
    <text evidence="5">The sequence shown here is derived from an EMBL/GenBank/DDBJ whole genome shotgun (WGS) entry which is preliminary data.</text>
</comment>
<name>A0AA38TZY3_9ASTR</name>
<feature type="domain" description="HMA" evidence="4">
    <location>
        <begin position="1"/>
        <end position="64"/>
    </location>
</feature>
<protein>
    <recommendedName>
        <fullName evidence="4">HMA domain-containing protein</fullName>
    </recommendedName>
</protein>
<evidence type="ECO:0000256" key="3">
    <source>
        <dbReference type="SAM" id="MobiDB-lite"/>
    </source>
</evidence>
<dbReference type="EMBL" id="JARYMX010000002">
    <property type="protein sequence ID" value="KAJ9560682.1"/>
    <property type="molecule type" value="Genomic_DNA"/>
</dbReference>
<dbReference type="CDD" id="cd00371">
    <property type="entry name" value="HMA"/>
    <property type="match status" value="1"/>
</dbReference>
<organism evidence="5 6">
    <name type="scientific">Centaurea solstitialis</name>
    <name type="common">yellow star-thistle</name>
    <dbReference type="NCBI Taxonomy" id="347529"/>
    <lineage>
        <taxon>Eukaryota</taxon>
        <taxon>Viridiplantae</taxon>
        <taxon>Streptophyta</taxon>
        <taxon>Embryophyta</taxon>
        <taxon>Tracheophyta</taxon>
        <taxon>Spermatophyta</taxon>
        <taxon>Magnoliopsida</taxon>
        <taxon>eudicotyledons</taxon>
        <taxon>Gunneridae</taxon>
        <taxon>Pentapetalae</taxon>
        <taxon>asterids</taxon>
        <taxon>campanulids</taxon>
        <taxon>Asterales</taxon>
        <taxon>Asteraceae</taxon>
        <taxon>Carduoideae</taxon>
        <taxon>Cardueae</taxon>
        <taxon>Centaureinae</taxon>
        <taxon>Centaurea</taxon>
    </lineage>
</organism>
<keyword evidence="2" id="KW-0479">Metal-binding</keyword>
<evidence type="ECO:0000313" key="6">
    <source>
        <dbReference type="Proteomes" id="UP001172457"/>
    </source>
</evidence>
<comment type="subcellular location">
    <subcellularLocation>
        <location evidence="1">Membrane</location>
        <topology evidence="1">Peripheral membrane protein</topology>
    </subcellularLocation>
</comment>
<dbReference type="AlphaFoldDB" id="A0AA38TZY3"/>
<dbReference type="PANTHER" id="PTHR22814">
    <property type="entry name" value="COPPER TRANSPORT PROTEIN ATOX1-RELATED"/>
    <property type="match status" value="1"/>
</dbReference>
<feature type="region of interest" description="Disordered" evidence="3">
    <location>
        <begin position="190"/>
        <end position="216"/>
    </location>
</feature>
<gene>
    <name evidence="5" type="ORF">OSB04_005842</name>
</gene>
<evidence type="ECO:0000256" key="2">
    <source>
        <dbReference type="ARBA" id="ARBA00022723"/>
    </source>
</evidence>